<dbReference type="RefSeq" id="WP_167223161.1">
    <property type="nucleotide sequence ID" value="NZ_VUYU01000004.1"/>
</dbReference>
<keyword evidence="5 8" id="KW-1133">Transmembrane helix</keyword>
<evidence type="ECO:0000256" key="1">
    <source>
        <dbReference type="ARBA" id="ARBA00004167"/>
    </source>
</evidence>
<evidence type="ECO:0000256" key="2">
    <source>
        <dbReference type="ARBA" id="ARBA00009477"/>
    </source>
</evidence>
<keyword evidence="7" id="KW-0175">Coiled coil</keyword>
<evidence type="ECO:0000256" key="5">
    <source>
        <dbReference type="ARBA" id="ARBA00022989"/>
    </source>
</evidence>
<dbReference type="InterPro" id="IPR006144">
    <property type="entry name" value="Secretion_HlyD_CS"/>
</dbReference>
<dbReference type="InterPro" id="IPR050739">
    <property type="entry name" value="MFP"/>
</dbReference>
<dbReference type="Pfam" id="PF26002">
    <property type="entry name" value="Beta-barrel_AprE"/>
    <property type="match status" value="1"/>
</dbReference>
<feature type="coiled-coil region" evidence="7">
    <location>
        <begin position="232"/>
        <end position="259"/>
    </location>
</feature>
<keyword evidence="4 8" id="KW-0812">Transmembrane</keyword>
<protein>
    <submittedName>
        <fullName evidence="10">HlyD family efflux transporter periplasmic adaptor subunit</fullName>
    </submittedName>
</protein>
<keyword evidence="11" id="KW-1185">Reference proteome</keyword>
<evidence type="ECO:0000259" key="9">
    <source>
        <dbReference type="Pfam" id="PF26002"/>
    </source>
</evidence>
<dbReference type="PRINTS" id="PR01490">
    <property type="entry name" value="RTXTOXIND"/>
</dbReference>
<evidence type="ECO:0000256" key="7">
    <source>
        <dbReference type="SAM" id="Coils"/>
    </source>
</evidence>
<evidence type="ECO:0000313" key="11">
    <source>
        <dbReference type="Proteomes" id="UP000785613"/>
    </source>
</evidence>
<proteinExistence type="inferred from homology"/>
<dbReference type="PANTHER" id="PTHR30386:SF28">
    <property type="entry name" value="EXPORTED PROTEIN"/>
    <property type="match status" value="1"/>
</dbReference>
<evidence type="ECO:0000256" key="4">
    <source>
        <dbReference type="ARBA" id="ARBA00022692"/>
    </source>
</evidence>
<feature type="domain" description="AprE-like beta-barrel" evidence="9">
    <location>
        <begin position="336"/>
        <end position="423"/>
    </location>
</feature>
<organism evidence="10 11">
    <name type="scientific">Massilia rubra</name>
    <dbReference type="NCBI Taxonomy" id="2607910"/>
    <lineage>
        <taxon>Bacteria</taxon>
        <taxon>Pseudomonadati</taxon>
        <taxon>Pseudomonadota</taxon>
        <taxon>Betaproteobacteria</taxon>
        <taxon>Burkholderiales</taxon>
        <taxon>Oxalobacteraceae</taxon>
        <taxon>Telluria group</taxon>
        <taxon>Massilia</taxon>
    </lineage>
</organism>
<dbReference type="PROSITE" id="PS00543">
    <property type="entry name" value="HLYD_FAMILY"/>
    <property type="match status" value="1"/>
</dbReference>
<dbReference type="PANTHER" id="PTHR30386">
    <property type="entry name" value="MEMBRANE FUSION SUBUNIT OF EMRAB-TOLC MULTIDRUG EFFLUX PUMP"/>
    <property type="match status" value="1"/>
</dbReference>
<dbReference type="InterPro" id="IPR058982">
    <property type="entry name" value="Beta-barrel_AprE"/>
</dbReference>
<dbReference type="Gene3D" id="2.40.50.100">
    <property type="match status" value="1"/>
</dbReference>
<comment type="subcellular location">
    <subcellularLocation>
        <location evidence="1">Membrane</location>
        <topology evidence="1">Single-pass membrane protein</topology>
    </subcellularLocation>
</comment>
<gene>
    <name evidence="10" type="ORF">F0185_07705</name>
</gene>
<keyword evidence="6 8" id="KW-0472">Membrane</keyword>
<evidence type="ECO:0000256" key="3">
    <source>
        <dbReference type="ARBA" id="ARBA00022448"/>
    </source>
</evidence>
<reference evidence="10 11" key="1">
    <citation type="submission" date="2019-09" db="EMBL/GenBank/DDBJ databases">
        <title>Taxonomy of Antarctic Massilia spp.: description of Massilia rubra sp. nov., Massilia aquatica sp. nov., Massilia mucilaginosa sp. nov., Massilia frigida sp. nov. isolated from streams, lakes and regoliths.</title>
        <authorList>
            <person name="Holochova P."/>
            <person name="Sedlacek I."/>
            <person name="Kralova S."/>
            <person name="Maslanova I."/>
            <person name="Busse H.-J."/>
            <person name="Stankova E."/>
            <person name="Vrbovska V."/>
            <person name="Kovarovic V."/>
            <person name="Bartak M."/>
            <person name="Svec P."/>
            <person name="Pantucek R."/>
        </authorList>
    </citation>
    <scope>NUCLEOTIDE SEQUENCE [LARGE SCALE GENOMIC DNA]</scope>
    <source>
        <strain evidence="10 11">CCM 8692</strain>
    </source>
</reference>
<keyword evidence="3" id="KW-0813">Transport</keyword>
<dbReference type="Proteomes" id="UP000785613">
    <property type="component" value="Unassembled WGS sequence"/>
</dbReference>
<evidence type="ECO:0000256" key="6">
    <source>
        <dbReference type="ARBA" id="ARBA00023136"/>
    </source>
</evidence>
<evidence type="ECO:0000313" key="10">
    <source>
        <dbReference type="EMBL" id="NHZ33476.1"/>
    </source>
</evidence>
<comment type="similarity">
    <text evidence="2">Belongs to the membrane fusion protein (MFP) (TC 8.A.1) family.</text>
</comment>
<feature type="transmembrane region" description="Helical" evidence="8">
    <location>
        <begin position="52"/>
        <end position="73"/>
    </location>
</feature>
<evidence type="ECO:0000256" key="8">
    <source>
        <dbReference type="SAM" id="Phobius"/>
    </source>
</evidence>
<accession>A0ABX0LF72</accession>
<dbReference type="EMBL" id="VUYU01000004">
    <property type="protein sequence ID" value="NHZ33476.1"/>
    <property type="molecule type" value="Genomic_DNA"/>
</dbReference>
<sequence>MVARLLIDDLRDKTMNGEEEPSPEQLAAELFRHEARLTDVQRLGAPVMPVALSQWVLTTFLVALFGVAAWFVCSTRYAHKETVIGQVTPAEGALRIMATKSGIAERVLVNEGDHVRAGQVLMFVSSAPKLEHGESLAGSLRANQLSQLDLQASQASARRDQLLRQREEIGAHRKGIVTDLAQIAGSIRLQKERVAIQEKTVVAAQTLGAQGMMPALTVHAKENDLIASRQLLSALSREKSQQESTLEQLRIQHERLGAELRLVVIDAAQIAVKEEEKRLTYEATYADNPTAPRDGVVSALQVKNGTPVSPNQSLAVIVPSSTNNGARSLELELWAPSRAIGMVKTGAKVKIMYDAFPYQVFGVGEGEVRFVSNAPVLPNELPIPTEAKEQLYKIRVALQRDSLSAYGKRWPLAPGMRVTADLVLEERSLLDWLLDPLHAMQRRSGDDVASIPPSSINLFSR</sequence>
<dbReference type="Gene3D" id="2.40.30.170">
    <property type="match status" value="1"/>
</dbReference>
<comment type="caution">
    <text evidence="10">The sequence shown here is derived from an EMBL/GenBank/DDBJ whole genome shotgun (WGS) entry which is preliminary data.</text>
</comment>
<name>A0ABX0LF72_9BURK</name>